<evidence type="ECO:0000256" key="4">
    <source>
        <dbReference type="ARBA" id="ARBA00022519"/>
    </source>
</evidence>
<proteinExistence type="predicted"/>
<feature type="transmembrane region" description="Helical" evidence="8">
    <location>
        <begin position="277"/>
        <end position="294"/>
    </location>
</feature>
<reference evidence="9 10" key="1">
    <citation type="submission" date="2015-12" db="EMBL/GenBank/DDBJ databases">
        <title>Dictyostelia acquired genes for synthesis and detection of signals that induce cell-type specialization by lateral gene transfer from prokaryotes.</title>
        <authorList>
            <person name="Gloeckner G."/>
            <person name="Schaap P."/>
        </authorList>
    </citation>
    <scope>NUCLEOTIDE SEQUENCE [LARGE SCALE GENOMIC DNA]</scope>
    <source>
        <strain evidence="9 10">TK</strain>
    </source>
</reference>
<keyword evidence="6 8" id="KW-1133">Transmembrane helix</keyword>
<dbReference type="FunCoup" id="A0A151Z4I1">
    <property type="interactions" value="18"/>
</dbReference>
<comment type="subcellular location">
    <subcellularLocation>
        <location evidence="1">Cell inner membrane</location>
        <topology evidence="1">Multi-pass membrane protein</topology>
    </subcellularLocation>
</comment>
<evidence type="ECO:0000256" key="8">
    <source>
        <dbReference type="SAM" id="Phobius"/>
    </source>
</evidence>
<dbReference type="OMA" id="RRSMIGI"/>
<keyword evidence="2" id="KW-0813">Transport</keyword>
<feature type="transmembrane region" description="Helical" evidence="8">
    <location>
        <begin position="16"/>
        <end position="37"/>
    </location>
</feature>
<dbReference type="STRING" id="361077.A0A151Z4I1"/>
<feature type="transmembrane region" description="Helical" evidence="8">
    <location>
        <begin position="344"/>
        <end position="366"/>
    </location>
</feature>
<dbReference type="PANTHER" id="PTHR30574:SF1">
    <property type="entry name" value="SULPHUR TRANSPORT DOMAIN-CONTAINING PROTEIN"/>
    <property type="match status" value="1"/>
</dbReference>
<keyword evidence="10" id="KW-1185">Reference proteome</keyword>
<evidence type="ECO:0000256" key="6">
    <source>
        <dbReference type="ARBA" id="ARBA00022989"/>
    </source>
</evidence>
<dbReference type="InParanoid" id="A0A151Z4I1"/>
<protein>
    <submittedName>
        <fullName evidence="9">Uncharacterized protein</fullName>
    </submittedName>
</protein>
<dbReference type="GO" id="GO:0005886">
    <property type="term" value="C:plasma membrane"/>
    <property type="evidence" value="ECO:0007669"/>
    <property type="project" value="UniProtKB-SubCell"/>
</dbReference>
<dbReference type="EMBL" id="LODT01000047">
    <property type="protein sequence ID" value="KYQ88827.1"/>
    <property type="molecule type" value="Genomic_DNA"/>
</dbReference>
<sequence length="367" mass="39406">MSKDKNENTVNETNSWFQYVKSSLSGLAIGGVFGYALQRSHVYLPVVIQAQMNFTNFTMLKMFMTAAATSSLSITLLQGSKLIELEHLPVMWRRNLIGGLLMGASIYILGSCPGTVLAQIGSGIKPAYFIFLGGLVGSALYGFTNEWVSKYLPTYPKEKPAIYQRLQVPLYKLTIPFALMIAGVLYAIEQVFPWTLDSGVAPFVTVLGSISQKVWAPYVAGAVIGSLQLPSYLLANNGIGTSSAYVTMSSKICSLLAPATTCSVSYFKKFNSGLKQVFTPMVNLGIVLGSYYSSLTSPALAIDQQFHHSPLFYIASGAMLLYSSRMANGCPSGSGITGMAKMEIGSFITIASLFAGGIASSLLSSYL</sequence>
<evidence type="ECO:0000256" key="7">
    <source>
        <dbReference type="ARBA" id="ARBA00023136"/>
    </source>
</evidence>
<keyword evidence="4" id="KW-0997">Cell inner membrane</keyword>
<dbReference type="InterPro" id="IPR007272">
    <property type="entry name" value="Sulf_transp_TsuA/YedE"/>
</dbReference>
<feature type="transmembrane region" description="Helical" evidence="8">
    <location>
        <begin position="168"/>
        <end position="188"/>
    </location>
</feature>
<keyword evidence="5 8" id="KW-0812">Transmembrane</keyword>
<dbReference type="AlphaFoldDB" id="A0A151Z4I1"/>
<evidence type="ECO:0000256" key="2">
    <source>
        <dbReference type="ARBA" id="ARBA00022448"/>
    </source>
</evidence>
<dbReference type="OrthoDB" id="10254418at2759"/>
<feature type="transmembrane region" description="Helical" evidence="8">
    <location>
        <begin position="127"/>
        <end position="148"/>
    </location>
</feature>
<comment type="caution">
    <text evidence="9">The sequence shown here is derived from an EMBL/GenBank/DDBJ whole genome shotgun (WGS) entry which is preliminary data.</text>
</comment>
<evidence type="ECO:0000313" key="10">
    <source>
        <dbReference type="Proteomes" id="UP000076078"/>
    </source>
</evidence>
<evidence type="ECO:0000256" key="3">
    <source>
        <dbReference type="ARBA" id="ARBA00022475"/>
    </source>
</evidence>
<name>A0A151Z4I1_TIELA</name>
<dbReference type="PANTHER" id="PTHR30574">
    <property type="entry name" value="INNER MEMBRANE PROTEIN YEDE"/>
    <property type="match status" value="1"/>
</dbReference>
<organism evidence="9 10">
    <name type="scientific">Tieghemostelium lacteum</name>
    <name type="common">Slime mold</name>
    <name type="synonym">Dictyostelium lacteum</name>
    <dbReference type="NCBI Taxonomy" id="361077"/>
    <lineage>
        <taxon>Eukaryota</taxon>
        <taxon>Amoebozoa</taxon>
        <taxon>Evosea</taxon>
        <taxon>Eumycetozoa</taxon>
        <taxon>Dictyostelia</taxon>
        <taxon>Dictyosteliales</taxon>
        <taxon>Raperosteliaceae</taxon>
        <taxon>Tieghemostelium</taxon>
    </lineage>
</organism>
<evidence type="ECO:0000313" key="9">
    <source>
        <dbReference type="EMBL" id="KYQ88827.1"/>
    </source>
</evidence>
<evidence type="ECO:0000256" key="1">
    <source>
        <dbReference type="ARBA" id="ARBA00004429"/>
    </source>
</evidence>
<accession>A0A151Z4I1</accession>
<feature type="transmembrane region" description="Helical" evidence="8">
    <location>
        <begin position="97"/>
        <end position="120"/>
    </location>
</feature>
<gene>
    <name evidence="9" type="ORF">DLAC_10626</name>
</gene>
<dbReference type="Pfam" id="PF04143">
    <property type="entry name" value="Sulf_transp"/>
    <property type="match status" value="1"/>
</dbReference>
<keyword evidence="3" id="KW-1003">Cell membrane</keyword>
<dbReference type="Proteomes" id="UP000076078">
    <property type="component" value="Unassembled WGS sequence"/>
</dbReference>
<keyword evidence="7 8" id="KW-0472">Membrane</keyword>
<evidence type="ECO:0000256" key="5">
    <source>
        <dbReference type="ARBA" id="ARBA00022692"/>
    </source>
</evidence>